<keyword evidence="7" id="KW-1185">Reference proteome</keyword>
<evidence type="ECO:0000256" key="2">
    <source>
        <dbReference type="ARBA" id="ARBA00022763"/>
    </source>
</evidence>
<dbReference type="GO" id="GO:0003677">
    <property type="term" value="F:DNA binding"/>
    <property type="evidence" value="ECO:0007669"/>
    <property type="project" value="InterPro"/>
</dbReference>
<dbReference type="Gene3D" id="3.10.300.10">
    <property type="entry name" value="Methylpurine-DNA glycosylase (MPG)"/>
    <property type="match status" value="1"/>
</dbReference>
<comment type="similarity">
    <text evidence="1 5">Belongs to the DNA glycosylase MPG family.</text>
</comment>
<dbReference type="InterPro" id="IPR011034">
    <property type="entry name" value="Formyl_transferase-like_C_sf"/>
</dbReference>
<dbReference type="HAMAP" id="MF_00527">
    <property type="entry name" value="3MGH"/>
    <property type="match status" value="1"/>
</dbReference>
<dbReference type="InterPro" id="IPR003180">
    <property type="entry name" value="MPG"/>
</dbReference>
<gene>
    <name evidence="6" type="ORF">UM93_02160</name>
</gene>
<dbReference type="KEGG" id="ari:UM93_02160"/>
<dbReference type="STRING" id="1618207.UM93_02160"/>
<dbReference type="AlphaFoldDB" id="A0A0D4C2H2"/>
<dbReference type="HOGENOM" id="CLU_060471_3_0_11"/>
<dbReference type="CDD" id="cd00540">
    <property type="entry name" value="AAG"/>
    <property type="match status" value="1"/>
</dbReference>
<protein>
    <recommendedName>
        <fullName evidence="5">Putative 3-methyladenine DNA glycosylase</fullName>
        <ecNumber evidence="5">3.2.2.-</ecNumber>
    </recommendedName>
</protein>
<keyword evidence="2 5" id="KW-0227">DNA damage</keyword>
<dbReference type="NCBIfam" id="TIGR00567">
    <property type="entry name" value="3mg"/>
    <property type="match status" value="1"/>
</dbReference>
<keyword evidence="4 5" id="KW-0234">DNA repair</keyword>
<sequence>MPDALTVAPRLLGGMLRVDTEAGAVAIMLTEVEAYLGPHDSASPDPGSHSFRGITPRSKIMFGEPAHLYVYLSYGVHHCINIVCGPLGEASAVLLRAGKVLEGIELAKARRGNVSNNQLARGPGSLTKALGLNLGNNGAEISDLPGAPIEFQFSQKTLPSVSGPRVGVSGLGGSSDYPWRFWLPEEPSVSQYRPGKPLKGKIKAK</sequence>
<proteinExistence type="inferred from homology"/>
<dbReference type="Pfam" id="PF02245">
    <property type="entry name" value="Pur_DNA_glyco"/>
    <property type="match status" value="1"/>
</dbReference>
<dbReference type="PANTHER" id="PTHR10429">
    <property type="entry name" value="DNA-3-METHYLADENINE GLYCOSYLASE"/>
    <property type="match status" value="1"/>
</dbReference>
<dbReference type="EC" id="3.2.2.-" evidence="5"/>
<organism evidence="6 7">
    <name type="scientific">Psychromicrobium lacuslunae</name>
    <dbReference type="NCBI Taxonomy" id="1618207"/>
    <lineage>
        <taxon>Bacteria</taxon>
        <taxon>Bacillati</taxon>
        <taxon>Actinomycetota</taxon>
        <taxon>Actinomycetes</taxon>
        <taxon>Micrococcales</taxon>
        <taxon>Micrococcaceae</taxon>
        <taxon>Psychromicrobium</taxon>
    </lineage>
</organism>
<dbReference type="EMBL" id="CP011005">
    <property type="protein sequence ID" value="AJT42803.1"/>
    <property type="molecule type" value="Genomic_DNA"/>
</dbReference>
<evidence type="ECO:0000313" key="6">
    <source>
        <dbReference type="EMBL" id="AJT42803.1"/>
    </source>
</evidence>
<dbReference type="SUPFAM" id="SSF50486">
    <property type="entry name" value="FMT C-terminal domain-like"/>
    <property type="match status" value="1"/>
</dbReference>
<dbReference type="GO" id="GO:0003905">
    <property type="term" value="F:alkylbase DNA N-glycosylase activity"/>
    <property type="evidence" value="ECO:0007669"/>
    <property type="project" value="InterPro"/>
</dbReference>
<evidence type="ECO:0000256" key="1">
    <source>
        <dbReference type="ARBA" id="ARBA00009232"/>
    </source>
</evidence>
<name>A0A0D4C2H2_9MICC</name>
<dbReference type="NCBIfam" id="NF002003">
    <property type="entry name" value="PRK00802.1-3"/>
    <property type="match status" value="1"/>
</dbReference>
<keyword evidence="3 5" id="KW-0378">Hydrolase</keyword>
<accession>A0A0D4C2H2</accession>
<dbReference type="PANTHER" id="PTHR10429:SF0">
    <property type="entry name" value="DNA-3-METHYLADENINE GLYCOSYLASE"/>
    <property type="match status" value="1"/>
</dbReference>
<dbReference type="Proteomes" id="UP000061839">
    <property type="component" value="Chromosome"/>
</dbReference>
<evidence type="ECO:0000256" key="5">
    <source>
        <dbReference type="HAMAP-Rule" id="MF_00527"/>
    </source>
</evidence>
<dbReference type="GO" id="GO:0006284">
    <property type="term" value="P:base-excision repair"/>
    <property type="evidence" value="ECO:0007669"/>
    <property type="project" value="InterPro"/>
</dbReference>
<dbReference type="InterPro" id="IPR036995">
    <property type="entry name" value="MPG_sf"/>
</dbReference>
<evidence type="ECO:0000256" key="3">
    <source>
        <dbReference type="ARBA" id="ARBA00022801"/>
    </source>
</evidence>
<evidence type="ECO:0000256" key="4">
    <source>
        <dbReference type="ARBA" id="ARBA00023204"/>
    </source>
</evidence>
<dbReference type="PATRIC" id="fig|1618207.4.peg.443"/>
<reference evidence="6 7" key="1">
    <citation type="journal article" date="2015" name="Genome Announc.">
        <title>Complete Genome Sequencing of Protease-Producing Novel Arthrobacter sp. Strain IHBB 11108 Using PacBio Single-Molecule Real-Time Sequencing Technology.</title>
        <authorList>
            <person name="Kiran S."/>
            <person name="Swarnkar M.K."/>
            <person name="Pal M."/>
            <person name="Thakur R."/>
            <person name="Tewari R."/>
            <person name="Singh A.K."/>
            <person name="Gulati A."/>
        </authorList>
    </citation>
    <scope>NUCLEOTIDE SEQUENCE [LARGE SCALE GENOMIC DNA]</scope>
    <source>
        <strain evidence="6 7">IHBB 11108</strain>
    </source>
</reference>
<evidence type="ECO:0000313" key="7">
    <source>
        <dbReference type="Proteomes" id="UP000061839"/>
    </source>
</evidence>